<keyword evidence="4" id="KW-1185">Reference proteome</keyword>
<dbReference type="Proteomes" id="UP000663854">
    <property type="component" value="Unassembled WGS sequence"/>
</dbReference>
<accession>A0A815B9I5</accession>
<evidence type="ECO:0000313" key="4">
    <source>
        <dbReference type="Proteomes" id="UP000663870"/>
    </source>
</evidence>
<name>A0A815B9I5_9BILA</name>
<reference evidence="2" key="1">
    <citation type="submission" date="2021-02" db="EMBL/GenBank/DDBJ databases">
        <authorList>
            <person name="Nowell W R."/>
        </authorList>
    </citation>
    <scope>NUCLEOTIDE SEQUENCE</scope>
</reference>
<organism evidence="2 4">
    <name type="scientific">Rotaria sordida</name>
    <dbReference type="NCBI Taxonomy" id="392033"/>
    <lineage>
        <taxon>Eukaryota</taxon>
        <taxon>Metazoa</taxon>
        <taxon>Spiralia</taxon>
        <taxon>Gnathifera</taxon>
        <taxon>Rotifera</taxon>
        <taxon>Eurotatoria</taxon>
        <taxon>Bdelloidea</taxon>
        <taxon>Philodinida</taxon>
        <taxon>Philodinidae</taxon>
        <taxon>Rotaria</taxon>
    </lineage>
</organism>
<dbReference type="EMBL" id="CAJNOL010001020">
    <property type="protein sequence ID" value="CAF1266747.1"/>
    <property type="molecule type" value="Genomic_DNA"/>
</dbReference>
<dbReference type="EMBL" id="CAJOBE010000425">
    <property type="protein sequence ID" value="CAF3639454.1"/>
    <property type="molecule type" value="Genomic_DNA"/>
</dbReference>
<dbReference type="Proteomes" id="UP000663870">
    <property type="component" value="Unassembled WGS sequence"/>
</dbReference>
<evidence type="ECO:0000313" key="1">
    <source>
        <dbReference type="EMBL" id="CAF1078294.1"/>
    </source>
</evidence>
<dbReference type="Proteomes" id="UP000663874">
    <property type="component" value="Unassembled WGS sequence"/>
</dbReference>
<evidence type="ECO:0000313" key="3">
    <source>
        <dbReference type="EMBL" id="CAF3639454.1"/>
    </source>
</evidence>
<proteinExistence type="predicted"/>
<dbReference type="AlphaFoldDB" id="A0A815B9I5"/>
<gene>
    <name evidence="3" type="ORF">FNK824_LOCUS5363</name>
    <name evidence="2" type="ORF">JXQ802_LOCUS27774</name>
    <name evidence="1" type="ORF">PYM288_LOCUS18533</name>
</gene>
<comment type="caution">
    <text evidence="2">The sequence shown here is derived from an EMBL/GenBank/DDBJ whole genome shotgun (WGS) entry which is preliminary data.</text>
</comment>
<evidence type="ECO:0000313" key="2">
    <source>
        <dbReference type="EMBL" id="CAF1266747.1"/>
    </source>
</evidence>
<protein>
    <submittedName>
        <fullName evidence="2">Uncharacterized protein</fullName>
    </submittedName>
</protein>
<sequence>MQRDYLIYPLLIGTHSGVIWSYENPLELIIFDNNHPLDVSANKCNSSSFCLWYVSPLWQFNDVNNTTYALMEKTQTTIVLEGSAAEIVQLLVYHSAMNVLNLKCFLSPITGQAQLVVTPSRVTCSGVNGDN</sequence>
<dbReference type="EMBL" id="CAJNOH010000574">
    <property type="protein sequence ID" value="CAF1078294.1"/>
    <property type="molecule type" value="Genomic_DNA"/>
</dbReference>